<keyword evidence="1" id="KW-0472">Membrane</keyword>
<dbReference type="GeneID" id="87871040"/>
<gene>
    <name evidence="2" type="ORF">B0T23DRAFT_203155</name>
</gene>
<evidence type="ECO:0000313" key="3">
    <source>
        <dbReference type="Proteomes" id="UP001285908"/>
    </source>
</evidence>
<dbReference type="RefSeq" id="XP_062691207.1">
    <property type="nucleotide sequence ID" value="XM_062833418.1"/>
</dbReference>
<evidence type="ECO:0000313" key="2">
    <source>
        <dbReference type="EMBL" id="KAK3489500.1"/>
    </source>
</evidence>
<keyword evidence="1" id="KW-1133">Transmembrane helix</keyword>
<evidence type="ECO:0000256" key="1">
    <source>
        <dbReference type="SAM" id="Phobius"/>
    </source>
</evidence>
<feature type="transmembrane region" description="Helical" evidence="1">
    <location>
        <begin position="96"/>
        <end position="116"/>
    </location>
</feature>
<accession>A0AAJ0I4B5</accession>
<proteinExistence type="predicted"/>
<protein>
    <submittedName>
        <fullName evidence="2">Uncharacterized protein</fullName>
    </submittedName>
</protein>
<dbReference type="AlphaFoldDB" id="A0AAJ0I4B5"/>
<comment type="caution">
    <text evidence="2">The sequence shown here is derived from an EMBL/GenBank/DDBJ whole genome shotgun (WGS) entry which is preliminary data.</text>
</comment>
<keyword evidence="1" id="KW-0812">Transmembrane</keyword>
<feature type="transmembrane region" description="Helical" evidence="1">
    <location>
        <begin position="53"/>
        <end position="84"/>
    </location>
</feature>
<keyword evidence="3" id="KW-1185">Reference proteome</keyword>
<dbReference type="EMBL" id="JAULSX010000006">
    <property type="protein sequence ID" value="KAK3489500.1"/>
    <property type="molecule type" value="Genomic_DNA"/>
</dbReference>
<name>A0AAJ0I4B5_9PEZI</name>
<sequence length="125" mass="14325">MCCWSTLWGDSRAGNTRNLPVLPFVREGAGLGSRCRKAPRLAVPVLYDGNSRFWLVCLTCVLFLSCRFYSVGAGVHCLFFFYFFLSYLPSFSHSFFFFYLVLFYSLTLMGVDELFIRLMDGRGMG</sequence>
<organism evidence="2 3">
    <name type="scientific">Neurospora hispaniola</name>
    <dbReference type="NCBI Taxonomy" id="588809"/>
    <lineage>
        <taxon>Eukaryota</taxon>
        <taxon>Fungi</taxon>
        <taxon>Dikarya</taxon>
        <taxon>Ascomycota</taxon>
        <taxon>Pezizomycotina</taxon>
        <taxon>Sordariomycetes</taxon>
        <taxon>Sordariomycetidae</taxon>
        <taxon>Sordariales</taxon>
        <taxon>Sordariaceae</taxon>
        <taxon>Neurospora</taxon>
    </lineage>
</organism>
<dbReference type="Proteomes" id="UP001285908">
    <property type="component" value="Unassembled WGS sequence"/>
</dbReference>
<reference evidence="2 3" key="1">
    <citation type="journal article" date="2023" name="Mol. Phylogenet. Evol.">
        <title>Genome-scale phylogeny and comparative genomics of the fungal order Sordariales.</title>
        <authorList>
            <person name="Hensen N."/>
            <person name="Bonometti L."/>
            <person name="Westerberg I."/>
            <person name="Brannstrom I.O."/>
            <person name="Guillou S."/>
            <person name="Cros-Aarteil S."/>
            <person name="Calhoun S."/>
            <person name="Haridas S."/>
            <person name="Kuo A."/>
            <person name="Mondo S."/>
            <person name="Pangilinan J."/>
            <person name="Riley R."/>
            <person name="LaButti K."/>
            <person name="Andreopoulos B."/>
            <person name="Lipzen A."/>
            <person name="Chen C."/>
            <person name="Yan M."/>
            <person name="Daum C."/>
            <person name="Ng V."/>
            <person name="Clum A."/>
            <person name="Steindorff A."/>
            <person name="Ohm R.A."/>
            <person name="Martin F."/>
            <person name="Silar P."/>
            <person name="Natvig D.O."/>
            <person name="Lalanne C."/>
            <person name="Gautier V."/>
            <person name="Ament-Velasquez S.L."/>
            <person name="Kruys A."/>
            <person name="Hutchinson M.I."/>
            <person name="Powell A.J."/>
            <person name="Barry K."/>
            <person name="Miller A.N."/>
            <person name="Grigoriev I.V."/>
            <person name="Debuchy R."/>
            <person name="Gladieux P."/>
            <person name="Hiltunen Thoren M."/>
            <person name="Johannesson H."/>
        </authorList>
    </citation>
    <scope>NUCLEOTIDE SEQUENCE [LARGE SCALE GENOMIC DNA]</scope>
    <source>
        <strain evidence="2 3">FGSC 10403</strain>
    </source>
</reference>